<dbReference type="PANTHER" id="PTHR48435">
    <property type="entry name" value="POLYPROTEIN"/>
    <property type="match status" value="1"/>
</dbReference>
<feature type="compositionally biased region" description="Polar residues" evidence="1">
    <location>
        <begin position="333"/>
        <end position="347"/>
    </location>
</feature>
<protein>
    <submittedName>
        <fullName evidence="2">Uncharacterized protein</fullName>
    </submittedName>
</protein>
<feature type="compositionally biased region" description="Low complexity" evidence="1">
    <location>
        <begin position="278"/>
        <end position="291"/>
    </location>
</feature>
<dbReference type="PANTHER" id="PTHR48435:SF1">
    <property type="entry name" value="POLYPROTEIN"/>
    <property type="match status" value="1"/>
</dbReference>
<dbReference type="InterPro" id="IPR053098">
    <property type="entry name" value="Petuviruses_polyprotein"/>
</dbReference>
<reference evidence="2" key="1">
    <citation type="journal article" date="2023" name="Plant J.">
        <title>Genome sequences and population genomics provide insights into the demographic history, inbreeding, and mutation load of two 'living fossil' tree species of Dipteronia.</title>
        <authorList>
            <person name="Feng Y."/>
            <person name="Comes H.P."/>
            <person name="Chen J."/>
            <person name="Zhu S."/>
            <person name="Lu R."/>
            <person name="Zhang X."/>
            <person name="Li P."/>
            <person name="Qiu J."/>
            <person name="Olsen K.M."/>
            <person name="Qiu Y."/>
        </authorList>
    </citation>
    <scope>NUCLEOTIDE SEQUENCE</scope>
    <source>
        <strain evidence="2">KIB01</strain>
    </source>
</reference>
<feature type="region of interest" description="Disordered" evidence="1">
    <location>
        <begin position="333"/>
        <end position="391"/>
    </location>
</feature>
<dbReference type="AlphaFoldDB" id="A0AAD9WL14"/>
<feature type="region of interest" description="Disordered" evidence="1">
    <location>
        <begin position="253"/>
        <end position="319"/>
    </location>
</feature>
<sequence length="391" mass="44560">MIRPVTSEDDIPIHNFEADVSSIYTDKINGHFIWDIDPDMCDTDCECRLCSKVIRSSCKPLSHTRKPKDPDSPWIGLHHVKKKPLPIYDRALKILKSEGLLPKETEKPFLPLSAPIPCFMTSSYDKDFPPLEPASNPERDLFSRPFVQSTEVLPDGSLKQLSQVEQVLNWHSHNIRVQNRVLHSIDQNIDQVTYHFSQHDLHLQHLDSSLRNMYTDLQSIVARLDADLHHYIHQGYFGPEFDNKEREIRQLKEQLDQKKKQPVSKPYKHTFYTSRQPTSSSEETSSVEATSIPSEFHSSWETNASSSSDQSYPSNNLSNSNALADLSRVFMASQTDHQPSTQTVDTIESSDETSDETTPIVKEPPDRHSPAPTPKPTNGPWFNLEDSAPHL</sequence>
<feature type="compositionally biased region" description="Polar residues" evidence="1">
    <location>
        <begin position="292"/>
        <end position="302"/>
    </location>
</feature>
<proteinExistence type="predicted"/>
<accession>A0AAD9WL14</accession>
<evidence type="ECO:0000256" key="1">
    <source>
        <dbReference type="SAM" id="MobiDB-lite"/>
    </source>
</evidence>
<evidence type="ECO:0000313" key="3">
    <source>
        <dbReference type="Proteomes" id="UP001280121"/>
    </source>
</evidence>
<keyword evidence="3" id="KW-1185">Reference proteome</keyword>
<dbReference type="EMBL" id="JANJYI010000009">
    <property type="protein sequence ID" value="KAK2634142.1"/>
    <property type="molecule type" value="Genomic_DNA"/>
</dbReference>
<name>A0AAD9WL14_9ROSI</name>
<feature type="compositionally biased region" description="Low complexity" evidence="1">
    <location>
        <begin position="303"/>
        <end position="319"/>
    </location>
</feature>
<organism evidence="2 3">
    <name type="scientific">Dipteronia dyeriana</name>
    <dbReference type="NCBI Taxonomy" id="168575"/>
    <lineage>
        <taxon>Eukaryota</taxon>
        <taxon>Viridiplantae</taxon>
        <taxon>Streptophyta</taxon>
        <taxon>Embryophyta</taxon>
        <taxon>Tracheophyta</taxon>
        <taxon>Spermatophyta</taxon>
        <taxon>Magnoliopsida</taxon>
        <taxon>eudicotyledons</taxon>
        <taxon>Gunneridae</taxon>
        <taxon>Pentapetalae</taxon>
        <taxon>rosids</taxon>
        <taxon>malvids</taxon>
        <taxon>Sapindales</taxon>
        <taxon>Sapindaceae</taxon>
        <taxon>Hippocastanoideae</taxon>
        <taxon>Acereae</taxon>
        <taxon>Dipteronia</taxon>
    </lineage>
</organism>
<comment type="caution">
    <text evidence="2">The sequence shown here is derived from an EMBL/GenBank/DDBJ whole genome shotgun (WGS) entry which is preliminary data.</text>
</comment>
<evidence type="ECO:0000313" key="2">
    <source>
        <dbReference type="EMBL" id="KAK2634142.1"/>
    </source>
</evidence>
<gene>
    <name evidence="2" type="ORF">Ddye_028934</name>
</gene>
<dbReference type="Proteomes" id="UP001280121">
    <property type="component" value="Unassembled WGS sequence"/>
</dbReference>